<accession>A0AAJ4DMX0</accession>
<dbReference type="RefSeq" id="WP_152299660.1">
    <property type="nucleotide sequence ID" value="NZ_CP041166.1"/>
</dbReference>
<dbReference type="Proteomes" id="UP000326061">
    <property type="component" value="Chromosome"/>
</dbReference>
<proteinExistence type="predicted"/>
<sequence>MLNIIYEYSKVKDKKLKEHIIDTPLLHKYFKLDRKISPRSHLLRWECIHRFLILKSLQPLEHWNEKNTKQAGANKGGYWKVNIINTMEKADD</sequence>
<keyword evidence="2" id="KW-1185">Reference proteome</keyword>
<protein>
    <submittedName>
        <fullName evidence="1">Uncharacterized protein</fullName>
    </submittedName>
</protein>
<dbReference type="EMBL" id="CP041166">
    <property type="protein sequence ID" value="QFR43597.1"/>
    <property type="molecule type" value="Genomic_DNA"/>
</dbReference>
<evidence type="ECO:0000313" key="2">
    <source>
        <dbReference type="Proteomes" id="UP000326061"/>
    </source>
</evidence>
<reference evidence="2" key="1">
    <citation type="submission" date="2019-06" db="EMBL/GenBank/DDBJ databases">
        <title>Sulfurimonas gotlandica sp. nov., a chemoautotrophic and psychrotolerant epsilonproteobacterium isolated from a pelagic redoxcline, and an emended description of the genus Sulfurimonas.</title>
        <authorList>
            <person name="Wang S."/>
            <person name="Jiang L."/>
            <person name="Shao Z."/>
        </authorList>
    </citation>
    <scope>NUCLEOTIDE SEQUENCE [LARGE SCALE GENOMIC DNA]</scope>
    <source>
        <strain evidence="2">1-1N</strain>
    </source>
</reference>
<organism evidence="1 2">
    <name type="scientific">Sulfurimonas xiamenensis</name>
    <dbReference type="NCBI Taxonomy" id="2590021"/>
    <lineage>
        <taxon>Bacteria</taxon>
        <taxon>Pseudomonadati</taxon>
        <taxon>Campylobacterota</taxon>
        <taxon>Epsilonproteobacteria</taxon>
        <taxon>Campylobacterales</taxon>
        <taxon>Sulfurimonadaceae</taxon>
        <taxon>Sulfurimonas</taxon>
    </lineage>
</organism>
<gene>
    <name evidence="1" type="ORF">FJR47_06605</name>
</gene>
<evidence type="ECO:0000313" key="1">
    <source>
        <dbReference type="EMBL" id="QFR43597.1"/>
    </source>
</evidence>
<name>A0AAJ4DMX0_9BACT</name>
<dbReference type="KEGG" id="suln:FJR47_06605"/>
<dbReference type="AlphaFoldDB" id="A0AAJ4DMX0"/>